<dbReference type="InterPro" id="IPR043131">
    <property type="entry name" value="BCAT-like_N"/>
</dbReference>
<dbReference type="UniPathway" id="UPA00047">
    <property type="reaction ID" value="UER00058"/>
</dbReference>
<dbReference type="Proteomes" id="UP000318509">
    <property type="component" value="Unassembled WGS sequence"/>
</dbReference>
<comment type="pathway">
    <text evidence="3 12">Amino-acid biosynthesis; L-valine biosynthesis; L-valine from pyruvate: step 4/4.</text>
</comment>
<evidence type="ECO:0000256" key="5">
    <source>
        <dbReference type="ARBA" id="ARBA00009320"/>
    </source>
</evidence>
<comment type="cofactor">
    <cofactor evidence="1 12">
        <name>pyridoxal 5'-phosphate</name>
        <dbReference type="ChEBI" id="CHEBI:597326"/>
    </cofactor>
</comment>
<dbReference type="NCBIfam" id="TIGR01122">
    <property type="entry name" value="ilvE_I"/>
    <property type="match status" value="1"/>
</dbReference>
<evidence type="ECO:0000256" key="11">
    <source>
        <dbReference type="ARBA" id="ARBA00049229"/>
    </source>
</evidence>
<dbReference type="SUPFAM" id="SSF56752">
    <property type="entry name" value="D-aminoacid aminotransferase-like PLP-dependent enzymes"/>
    <property type="match status" value="1"/>
</dbReference>
<dbReference type="PANTHER" id="PTHR42743:SF4">
    <property type="entry name" value="BRANCHED-CHAIN-AMINO-ACID AMINOTRANSFERASE-RELATED"/>
    <property type="match status" value="1"/>
</dbReference>
<dbReference type="GO" id="GO:0052654">
    <property type="term" value="F:L-leucine-2-oxoglutarate transaminase activity"/>
    <property type="evidence" value="ECO:0007669"/>
    <property type="project" value="RHEA"/>
</dbReference>
<evidence type="ECO:0000313" key="13">
    <source>
        <dbReference type="EMBL" id="TMI88417.1"/>
    </source>
</evidence>
<keyword evidence="12" id="KW-0028">Amino-acid biosynthesis</keyword>
<evidence type="ECO:0000256" key="12">
    <source>
        <dbReference type="RuleBase" id="RU364094"/>
    </source>
</evidence>
<dbReference type="InterPro" id="IPR050571">
    <property type="entry name" value="Class-IV_PLP-Dep_Aminotrnsfr"/>
</dbReference>
<proteinExistence type="inferred from homology"/>
<dbReference type="Pfam" id="PF01063">
    <property type="entry name" value="Aminotran_4"/>
    <property type="match status" value="1"/>
</dbReference>
<evidence type="ECO:0000256" key="6">
    <source>
        <dbReference type="ARBA" id="ARBA00022576"/>
    </source>
</evidence>
<dbReference type="UniPathway" id="UPA00048">
    <property type="reaction ID" value="UER00073"/>
</dbReference>
<keyword evidence="12" id="KW-0100">Branched-chain amino acid biosynthesis</keyword>
<evidence type="ECO:0000313" key="14">
    <source>
        <dbReference type="Proteomes" id="UP000318509"/>
    </source>
</evidence>
<evidence type="ECO:0000256" key="8">
    <source>
        <dbReference type="ARBA" id="ARBA00022898"/>
    </source>
</evidence>
<dbReference type="NCBIfam" id="NF005146">
    <property type="entry name" value="PRK06606.1"/>
    <property type="match status" value="1"/>
</dbReference>
<dbReference type="GO" id="GO:0052656">
    <property type="term" value="F:L-isoleucine-2-oxoglutarate transaminase activity"/>
    <property type="evidence" value="ECO:0007669"/>
    <property type="project" value="RHEA"/>
</dbReference>
<evidence type="ECO:0000256" key="4">
    <source>
        <dbReference type="ARBA" id="ARBA00005072"/>
    </source>
</evidence>
<accession>A0A537JXZ8</accession>
<evidence type="ECO:0000256" key="10">
    <source>
        <dbReference type="ARBA" id="ARBA00048798"/>
    </source>
</evidence>
<dbReference type="InterPro" id="IPR043132">
    <property type="entry name" value="BCAT-like_C"/>
</dbReference>
<organism evidence="13 14">
    <name type="scientific">Candidatus Segetimicrobium genomatis</name>
    <dbReference type="NCBI Taxonomy" id="2569760"/>
    <lineage>
        <taxon>Bacteria</taxon>
        <taxon>Bacillati</taxon>
        <taxon>Candidatus Sysuimicrobiota</taxon>
        <taxon>Candidatus Sysuimicrobiia</taxon>
        <taxon>Candidatus Sysuimicrobiales</taxon>
        <taxon>Candidatus Segetimicrobiaceae</taxon>
        <taxon>Candidatus Segetimicrobium</taxon>
    </lineage>
</organism>
<dbReference type="GO" id="GO:0052655">
    <property type="term" value="F:L-valine-2-oxoglutarate transaminase activity"/>
    <property type="evidence" value="ECO:0007669"/>
    <property type="project" value="RHEA"/>
</dbReference>
<evidence type="ECO:0000256" key="2">
    <source>
        <dbReference type="ARBA" id="ARBA00004824"/>
    </source>
</evidence>
<reference evidence="13 14" key="1">
    <citation type="journal article" date="2019" name="Nat. Microbiol.">
        <title>Mediterranean grassland soil C-N compound turnover is dependent on rainfall and depth, and is mediated by genomically divergent microorganisms.</title>
        <authorList>
            <person name="Diamond S."/>
            <person name="Andeer P.F."/>
            <person name="Li Z."/>
            <person name="Crits-Christoph A."/>
            <person name="Burstein D."/>
            <person name="Anantharaman K."/>
            <person name="Lane K.R."/>
            <person name="Thomas B.C."/>
            <person name="Pan C."/>
            <person name="Northen T.R."/>
            <person name="Banfield J.F."/>
        </authorList>
    </citation>
    <scope>NUCLEOTIDE SEQUENCE [LARGE SCALE GENOMIC DNA]</scope>
    <source>
        <strain evidence="13">NP_3</strain>
    </source>
</reference>
<evidence type="ECO:0000256" key="3">
    <source>
        <dbReference type="ARBA" id="ARBA00004931"/>
    </source>
</evidence>
<comment type="catalytic activity">
    <reaction evidence="9 12">
        <text>L-valine + 2-oxoglutarate = 3-methyl-2-oxobutanoate + L-glutamate</text>
        <dbReference type="Rhea" id="RHEA:24813"/>
        <dbReference type="ChEBI" id="CHEBI:11851"/>
        <dbReference type="ChEBI" id="CHEBI:16810"/>
        <dbReference type="ChEBI" id="CHEBI:29985"/>
        <dbReference type="ChEBI" id="CHEBI:57762"/>
        <dbReference type="EC" id="2.6.1.42"/>
    </reaction>
</comment>
<comment type="caution">
    <text evidence="13">The sequence shown here is derived from an EMBL/GenBank/DDBJ whole genome shotgun (WGS) entry which is preliminary data.</text>
</comment>
<comment type="similarity">
    <text evidence="5 12">Belongs to the class-IV pyridoxal-phosphate-dependent aminotransferase family.</text>
</comment>
<evidence type="ECO:0000256" key="9">
    <source>
        <dbReference type="ARBA" id="ARBA00048212"/>
    </source>
</evidence>
<dbReference type="AlphaFoldDB" id="A0A537JXZ8"/>
<evidence type="ECO:0000256" key="7">
    <source>
        <dbReference type="ARBA" id="ARBA00022679"/>
    </source>
</evidence>
<dbReference type="EMBL" id="VBAK01000140">
    <property type="protein sequence ID" value="TMI88417.1"/>
    <property type="molecule type" value="Genomic_DNA"/>
</dbReference>
<name>A0A537JXZ8_9BACT</name>
<keyword evidence="6 12" id="KW-0032">Aminotransferase</keyword>
<dbReference type="PANTHER" id="PTHR42743">
    <property type="entry name" value="AMINO-ACID AMINOTRANSFERASE"/>
    <property type="match status" value="1"/>
</dbReference>
<dbReference type="EC" id="2.6.1.42" evidence="12"/>
<dbReference type="Gene3D" id="3.30.470.10">
    <property type="match status" value="1"/>
</dbReference>
<protein>
    <recommendedName>
        <fullName evidence="12">Branched-chain-amino-acid aminotransferase</fullName>
        <shortName evidence="12">BCAT</shortName>
        <ecNumber evidence="12">2.6.1.42</ecNumber>
    </recommendedName>
</protein>
<dbReference type="InterPro" id="IPR005785">
    <property type="entry name" value="B_amino_transI"/>
</dbReference>
<dbReference type="GO" id="GO:0009097">
    <property type="term" value="P:isoleucine biosynthetic process"/>
    <property type="evidence" value="ECO:0007669"/>
    <property type="project" value="UniProtKB-UniPathway"/>
</dbReference>
<comment type="pathway">
    <text evidence="2 12">Amino-acid biosynthesis; L-isoleucine biosynthesis; L-isoleucine from 2-oxobutanoate: step 4/4.</text>
</comment>
<dbReference type="InterPro" id="IPR001544">
    <property type="entry name" value="Aminotrans_IV"/>
</dbReference>
<keyword evidence="7 12" id="KW-0808">Transferase</keyword>
<dbReference type="FunFam" id="3.20.10.10:FF:000002">
    <property type="entry name" value="D-alanine aminotransferase"/>
    <property type="match status" value="1"/>
</dbReference>
<comment type="catalytic activity">
    <reaction evidence="10 12">
        <text>L-isoleucine + 2-oxoglutarate = (S)-3-methyl-2-oxopentanoate + L-glutamate</text>
        <dbReference type="Rhea" id="RHEA:24801"/>
        <dbReference type="ChEBI" id="CHEBI:16810"/>
        <dbReference type="ChEBI" id="CHEBI:29985"/>
        <dbReference type="ChEBI" id="CHEBI:35146"/>
        <dbReference type="ChEBI" id="CHEBI:58045"/>
        <dbReference type="EC" id="2.6.1.42"/>
    </reaction>
</comment>
<gene>
    <name evidence="12" type="primary">ilvE</name>
    <name evidence="13" type="ORF">E6H00_12745</name>
</gene>
<sequence>MSSTHPKFIWFNGAVVPWDEAKVHVSTATVLRGANVFEGVRAYWNTDERELYIFRNDEHMARLWNSTKIMRMAVPWSKEELTQAQIEVIRANGFEGTVWFRLTLYVGEGEESIWPPEQLPVGGFIMPRLAPHSPGISEGIDTCISTWTRIGDTTVPPRVKSGANYHNARLAVMEARTNGYAGQPIMLNERGKVSEGPGACFFLVRDGAMITAPVTSNILESITRETVLELGRDVLRLRVVEREIDRTEIYIADEAFFCGSGWEVTPVRSVDRYQIGKGQPGPLTRRLQEAYFSVAEGRVPQYRRWLTPVYRAVKAPV</sequence>
<keyword evidence="8 12" id="KW-0663">Pyridoxal phosphate</keyword>
<comment type="catalytic activity">
    <reaction evidence="11 12">
        <text>L-leucine + 2-oxoglutarate = 4-methyl-2-oxopentanoate + L-glutamate</text>
        <dbReference type="Rhea" id="RHEA:18321"/>
        <dbReference type="ChEBI" id="CHEBI:16810"/>
        <dbReference type="ChEBI" id="CHEBI:17865"/>
        <dbReference type="ChEBI" id="CHEBI:29985"/>
        <dbReference type="ChEBI" id="CHEBI:57427"/>
        <dbReference type="EC" id="2.6.1.42"/>
    </reaction>
</comment>
<dbReference type="GO" id="GO:0009099">
    <property type="term" value="P:L-valine biosynthetic process"/>
    <property type="evidence" value="ECO:0007669"/>
    <property type="project" value="UniProtKB-UniPathway"/>
</dbReference>
<dbReference type="UniPathway" id="UPA00049">
    <property type="reaction ID" value="UER00062"/>
</dbReference>
<comment type="function">
    <text evidence="12">Acts on leucine, isoleucine and valine.</text>
</comment>
<comment type="pathway">
    <text evidence="4 12">Amino-acid biosynthesis; L-leucine biosynthesis; L-leucine from 3-methyl-2-oxobutanoate: step 4/4.</text>
</comment>
<dbReference type="GO" id="GO:0009098">
    <property type="term" value="P:L-leucine biosynthetic process"/>
    <property type="evidence" value="ECO:0007669"/>
    <property type="project" value="UniProtKB-UniPathway"/>
</dbReference>
<evidence type="ECO:0000256" key="1">
    <source>
        <dbReference type="ARBA" id="ARBA00001933"/>
    </source>
</evidence>
<dbReference type="Gene3D" id="3.20.10.10">
    <property type="entry name" value="D-amino Acid Aminotransferase, subunit A, domain 2"/>
    <property type="match status" value="1"/>
</dbReference>
<dbReference type="InterPro" id="IPR036038">
    <property type="entry name" value="Aminotransferase-like"/>
</dbReference>